<dbReference type="EMBL" id="CAUJNA010003146">
    <property type="protein sequence ID" value="CAJ1395393.1"/>
    <property type="molecule type" value="Genomic_DNA"/>
</dbReference>
<comment type="caution">
    <text evidence="1">The sequence shown here is derived from an EMBL/GenBank/DDBJ whole genome shotgun (WGS) entry which is preliminary data.</text>
</comment>
<gene>
    <name evidence="1" type="ORF">EVOR1521_LOCUS19827</name>
</gene>
<accession>A0AA36NAN0</accession>
<sequence>AARLKHAWASTITQESQQVTAGLDPLNEDELLPATQLTDIRAAFHKRYKMSFVPEQLPSDCLLSKLRRAIQRRNIEVLEVIDLWSVRAIYNQRMGMAKKRKIAWVEQAGDKEIDVRVERSCQSWLDLLHTYCLGLAMAGEQETSTSSSLRYVQVPWDVTFKYHWRARAVASKMGDGCLARLILLDQQERSEWESSTSSLGEVIAEVYQLRDVHWQSAMSNGSPNSMPWYRRN</sequence>
<proteinExistence type="predicted"/>
<feature type="non-terminal residue" evidence="1">
    <location>
        <position position="1"/>
    </location>
</feature>
<name>A0AA36NAN0_9DINO</name>
<evidence type="ECO:0000313" key="2">
    <source>
        <dbReference type="Proteomes" id="UP001178507"/>
    </source>
</evidence>
<keyword evidence="2" id="KW-1185">Reference proteome</keyword>
<dbReference type="AlphaFoldDB" id="A0AA36NAN0"/>
<protein>
    <submittedName>
        <fullName evidence="1">Uncharacterized protein</fullName>
    </submittedName>
</protein>
<reference evidence="1" key="1">
    <citation type="submission" date="2023-08" db="EMBL/GenBank/DDBJ databases">
        <authorList>
            <person name="Chen Y."/>
            <person name="Shah S."/>
            <person name="Dougan E. K."/>
            <person name="Thang M."/>
            <person name="Chan C."/>
        </authorList>
    </citation>
    <scope>NUCLEOTIDE SEQUENCE</scope>
</reference>
<dbReference type="Proteomes" id="UP001178507">
    <property type="component" value="Unassembled WGS sequence"/>
</dbReference>
<evidence type="ECO:0000313" key="1">
    <source>
        <dbReference type="EMBL" id="CAJ1395393.1"/>
    </source>
</evidence>
<organism evidence="1 2">
    <name type="scientific">Effrenium voratum</name>
    <dbReference type="NCBI Taxonomy" id="2562239"/>
    <lineage>
        <taxon>Eukaryota</taxon>
        <taxon>Sar</taxon>
        <taxon>Alveolata</taxon>
        <taxon>Dinophyceae</taxon>
        <taxon>Suessiales</taxon>
        <taxon>Symbiodiniaceae</taxon>
        <taxon>Effrenium</taxon>
    </lineage>
</organism>